<dbReference type="CDD" id="cd16650">
    <property type="entry name" value="SP-RING_PIAS-like"/>
    <property type="match status" value="1"/>
</dbReference>
<dbReference type="WBParaSite" id="BTMF_0000528801-mRNA-1">
    <property type="protein sequence ID" value="BTMF_0000528801-mRNA-1"/>
    <property type="gene ID" value="BTMF_0000528801"/>
</dbReference>
<dbReference type="PANTHER" id="PTHR10782:SF94">
    <property type="entry name" value="SUPPRESSOR OF VARIEGATION 2-10, ISOFORM I"/>
    <property type="match status" value="1"/>
</dbReference>
<feature type="signal peptide" evidence="6">
    <location>
        <begin position="1"/>
        <end position="21"/>
    </location>
</feature>
<dbReference type="GO" id="GO:0000785">
    <property type="term" value="C:chromatin"/>
    <property type="evidence" value="ECO:0007669"/>
    <property type="project" value="TreeGrafter"/>
</dbReference>
<dbReference type="GO" id="GO:0006357">
    <property type="term" value="P:regulation of transcription by RNA polymerase II"/>
    <property type="evidence" value="ECO:0007669"/>
    <property type="project" value="TreeGrafter"/>
</dbReference>
<dbReference type="PANTHER" id="PTHR10782">
    <property type="entry name" value="ZINC FINGER MIZ DOMAIN-CONTAINING PROTEIN"/>
    <property type="match status" value="1"/>
</dbReference>
<evidence type="ECO:0000256" key="3">
    <source>
        <dbReference type="ARBA" id="ARBA00022833"/>
    </source>
</evidence>
<dbReference type="Proteomes" id="UP000280834">
    <property type="component" value="Unassembled WGS sequence"/>
</dbReference>
<keyword evidence="3" id="KW-0862">Zinc</keyword>
<dbReference type="InterPro" id="IPR004181">
    <property type="entry name" value="Znf_MIZ"/>
</dbReference>
<keyword evidence="9" id="KW-1185">Reference proteome</keyword>
<evidence type="ECO:0000256" key="6">
    <source>
        <dbReference type="SAM" id="SignalP"/>
    </source>
</evidence>
<proteinExistence type="predicted"/>
<dbReference type="GO" id="GO:0061665">
    <property type="term" value="F:SUMO ligase activity"/>
    <property type="evidence" value="ECO:0007669"/>
    <property type="project" value="TreeGrafter"/>
</dbReference>
<dbReference type="Pfam" id="PF02891">
    <property type="entry name" value="zf-MIZ"/>
    <property type="match status" value="1"/>
</dbReference>
<dbReference type="GO" id="GO:0008270">
    <property type="term" value="F:zinc ion binding"/>
    <property type="evidence" value="ECO:0007669"/>
    <property type="project" value="UniProtKB-KW"/>
</dbReference>
<keyword evidence="6" id="KW-0732">Signal</keyword>
<dbReference type="Gene3D" id="3.30.40.10">
    <property type="entry name" value="Zinc/RING finger domain, C3HC4 (zinc finger)"/>
    <property type="match status" value="1"/>
</dbReference>
<feature type="chain" id="PRO_5043130620" evidence="6">
    <location>
        <begin position="22"/>
        <end position="204"/>
    </location>
</feature>
<feature type="region of interest" description="Disordered" evidence="5">
    <location>
        <begin position="140"/>
        <end position="169"/>
    </location>
</feature>
<evidence type="ECO:0000313" key="8">
    <source>
        <dbReference type="EMBL" id="VDO17009.1"/>
    </source>
</evidence>
<evidence type="ECO:0000313" key="9">
    <source>
        <dbReference type="Proteomes" id="UP000280834"/>
    </source>
</evidence>
<evidence type="ECO:0000256" key="2">
    <source>
        <dbReference type="ARBA" id="ARBA00022771"/>
    </source>
</evidence>
<reference evidence="10" key="1">
    <citation type="submission" date="2017-02" db="UniProtKB">
        <authorList>
            <consortium name="WormBaseParasite"/>
        </authorList>
    </citation>
    <scope>IDENTIFICATION</scope>
</reference>
<dbReference type="InterPro" id="IPR013083">
    <property type="entry name" value="Znf_RING/FYVE/PHD"/>
</dbReference>
<evidence type="ECO:0000259" key="7">
    <source>
        <dbReference type="PROSITE" id="PS51044"/>
    </source>
</evidence>
<dbReference type="AlphaFoldDB" id="A0A0R3QFZ0"/>
<dbReference type="GO" id="GO:0003712">
    <property type="term" value="F:transcription coregulator activity"/>
    <property type="evidence" value="ECO:0007669"/>
    <property type="project" value="TreeGrafter"/>
</dbReference>
<feature type="domain" description="SP-RING-type" evidence="7">
    <location>
        <begin position="43"/>
        <end position="124"/>
    </location>
</feature>
<gene>
    <name evidence="8" type="ORF">BTMF_LOCUS4572</name>
</gene>
<organism evidence="10">
    <name type="scientific">Brugia timori</name>
    <dbReference type="NCBI Taxonomy" id="42155"/>
    <lineage>
        <taxon>Eukaryota</taxon>
        <taxon>Metazoa</taxon>
        <taxon>Ecdysozoa</taxon>
        <taxon>Nematoda</taxon>
        <taxon>Chromadorea</taxon>
        <taxon>Rhabditida</taxon>
        <taxon>Spirurina</taxon>
        <taxon>Spiruromorpha</taxon>
        <taxon>Filarioidea</taxon>
        <taxon>Onchocercidae</taxon>
        <taxon>Brugia</taxon>
    </lineage>
</organism>
<protein>
    <submittedName>
        <fullName evidence="10">SP-RING-type domain-containing protein</fullName>
    </submittedName>
</protein>
<feature type="compositionally biased region" description="Polar residues" evidence="5">
    <location>
        <begin position="155"/>
        <end position="169"/>
    </location>
</feature>
<reference evidence="8 9" key="2">
    <citation type="submission" date="2018-11" db="EMBL/GenBank/DDBJ databases">
        <authorList>
            <consortium name="Pathogen Informatics"/>
        </authorList>
    </citation>
    <scope>NUCLEOTIDE SEQUENCE [LARGE SCALE GENOMIC DNA]</scope>
</reference>
<evidence type="ECO:0000256" key="5">
    <source>
        <dbReference type="SAM" id="MobiDB-lite"/>
    </source>
</evidence>
<keyword evidence="1" id="KW-0479">Metal-binding</keyword>
<evidence type="ECO:0000313" key="10">
    <source>
        <dbReference type="WBParaSite" id="BTMF_0000528801-mRNA-1"/>
    </source>
</evidence>
<dbReference type="PROSITE" id="PS51044">
    <property type="entry name" value="ZF_SP_RING"/>
    <property type="match status" value="1"/>
</dbReference>
<dbReference type="EMBL" id="UZAG01004569">
    <property type="protein sequence ID" value="VDO17009.1"/>
    <property type="molecule type" value="Genomic_DNA"/>
</dbReference>
<keyword evidence="2 4" id="KW-0863">Zinc-finger</keyword>
<evidence type="ECO:0000256" key="1">
    <source>
        <dbReference type="ARBA" id="ARBA00022723"/>
    </source>
</evidence>
<name>A0A0R3QFZ0_9BILA</name>
<sequence length="204" mass="23628">MNVLGHRRFIIFFIFSQRLLANLSTHRDAEETRRMIRNRLSSDDDAIQMETLRISLLCPLGKTRMLIPVKAYDCTHLQCFDLSNFLKMNEKRPTWKCAVCNNGAPYKKLIIDDYFERVLKDTTSSITEVELLHDGSWRPIDEEDKSVSDNEEDINPSNNSKSHPENAKSNVLHNSNRISAVVDDDVIILDSDDDEEVQCFFQFL</sequence>
<dbReference type="GO" id="GO:0016925">
    <property type="term" value="P:protein sumoylation"/>
    <property type="evidence" value="ECO:0007669"/>
    <property type="project" value="TreeGrafter"/>
</dbReference>
<accession>A0A0R3QFZ0</accession>
<evidence type="ECO:0000256" key="4">
    <source>
        <dbReference type="PROSITE-ProRule" id="PRU00452"/>
    </source>
</evidence>
<dbReference type="STRING" id="42155.A0A0R3QFZ0"/>